<gene>
    <name evidence="6" type="ORF">BGZ96_003268</name>
</gene>
<evidence type="ECO:0000256" key="1">
    <source>
        <dbReference type="ARBA" id="ARBA00004370"/>
    </source>
</evidence>
<dbReference type="Pfam" id="PF00263">
    <property type="entry name" value="Secretin"/>
    <property type="match status" value="1"/>
</dbReference>
<sequence length="761" mass="83024">MPALLSLLCGSSEILYASDFVQAPRPNFVQAPRPNFVQAPRPNFVQAPRPSFVQTPRSTLVQELRPPATVTQITSPQTHTPTTYHFDWHISGAPEVAPIQVFDNGHKLYVQFRVGSPTPAILAEKPDGQVLLNWQAEPPYIVLNQVESRLHFRLVWDVDHDIPIQAEDQSQGNFKEAVRRVLGATALTEYQVKPCFYTNRVVRVLLQQTRANIDRAQADAQRLRTRLLTQMEGSKPHQTINDEVDLPYLAGKPVPLAREVTLPYALRKGVKTAVMFPEKTVPLNLAAERITLATGIPVKIDPDVYLSASALLPRAQQSNDAALNATEVTGGKVDAPLTSAAPNPLLQHIPPGFASLHAASPFNTLAQVEFQPGEIPLNQMLDLIATRLSINWLYDEVRGAIRFYRMLTKIWQLPGAAGEMSFTTAFQGSTVQSSNANATLLPHNTYSNSAAKREATHVNELDSIRQSIETLMTRAGSIATNAATGTITLTDTKEAVERADEIITREIHILSRRVLLKLQKIQVLTQDTGQAGIDWNMALTTALSKLPDFKLTARSPTPLAGSHAAGFNLNLLAGTLNNSSALITALSEIGRVQSSTELPMTIRNRQPMSYDIGNAFSYVSATLPATSTVGGTGGVPGLKTSQISTGLKLLIYPNATSKDTVDLTFSIEDSMLKSLDRFDAGTGQQAQSVQLPNIDRQGTTLQTTVRSGSTIVLTGFERFDDQFRRRTLGERMPLLGGGSIAASRQRTTTLIVISAVIQDDI</sequence>
<evidence type="ECO:0000259" key="5">
    <source>
        <dbReference type="Pfam" id="PF10671"/>
    </source>
</evidence>
<dbReference type="InterPro" id="IPR050810">
    <property type="entry name" value="Bact_Secretion_Sys_Channel"/>
</dbReference>
<organism evidence="6 7">
    <name type="scientific">Linnemannia gamsii</name>
    <dbReference type="NCBI Taxonomy" id="64522"/>
    <lineage>
        <taxon>Eukaryota</taxon>
        <taxon>Fungi</taxon>
        <taxon>Fungi incertae sedis</taxon>
        <taxon>Mucoromycota</taxon>
        <taxon>Mortierellomycotina</taxon>
        <taxon>Mortierellomycetes</taxon>
        <taxon>Mortierellales</taxon>
        <taxon>Mortierellaceae</taxon>
        <taxon>Linnemannia</taxon>
    </lineage>
</organism>
<dbReference type="Pfam" id="PF10671">
    <property type="entry name" value="TcpQ"/>
    <property type="match status" value="1"/>
</dbReference>
<dbReference type="PANTHER" id="PTHR30332">
    <property type="entry name" value="PROBABLE GENERAL SECRETION PATHWAY PROTEIN D"/>
    <property type="match status" value="1"/>
</dbReference>
<comment type="caution">
    <text evidence="6">The sequence shown here is derived from an EMBL/GenBank/DDBJ whole genome shotgun (WGS) entry which is preliminary data.</text>
</comment>
<evidence type="ECO:0000313" key="7">
    <source>
        <dbReference type="Proteomes" id="UP001194696"/>
    </source>
</evidence>
<reference evidence="6 7" key="1">
    <citation type="journal article" date="2020" name="Fungal Divers.">
        <title>Resolving the Mortierellaceae phylogeny through synthesis of multi-gene phylogenetics and phylogenomics.</title>
        <authorList>
            <person name="Vandepol N."/>
            <person name="Liber J."/>
            <person name="Desiro A."/>
            <person name="Na H."/>
            <person name="Kennedy M."/>
            <person name="Barry K."/>
            <person name="Grigoriev I.V."/>
            <person name="Miller A.N."/>
            <person name="O'Donnell K."/>
            <person name="Stajich J.E."/>
            <person name="Bonito G."/>
        </authorList>
    </citation>
    <scope>NUCLEOTIDE SEQUENCE [LARGE SCALE GENOMIC DNA]</scope>
    <source>
        <strain evidence="6 7">AD045</strain>
    </source>
</reference>
<dbReference type="Gene3D" id="2.60.40.2500">
    <property type="match status" value="1"/>
</dbReference>
<evidence type="ECO:0000256" key="2">
    <source>
        <dbReference type="ARBA" id="ARBA00022729"/>
    </source>
</evidence>
<comment type="subcellular location">
    <subcellularLocation>
        <location evidence="1">Membrane</location>
    </subcellularLocation>
</comment>
<dbReference type="InterPro" id="IPR018927">
    <property type="entry name" value="Pilus_synth_Q_C"/>
</dbReference>
<dbReference type="EMBL" id="JAAAIM010000169">
    <property type="protein sequence ID" value="KAG0293122.1"/>
    <property type="molecule type" value="Genomic_DNA"/>
</dbReference>
<feature type="domain" description="Toxin co-regulated pilus biosynthesis protein Q C-terminal" evidence="5">
    <location>
        <begin position="149"/>
        <end position="204"/>
    </location>
</feature>
<dbReference type="PANTHER" id="PTHR30332:SF24">
    <property type="entry name" value="SECRETIN GSPD-RELATED"/>
    <property type="match status" value="1"/>
</dbReference>
<dbReference type="InterPro" id="IPR038161">
    <property type="entry name" value="VirB9/CagX/TrbG_C_sf"/>
</dbReference>
<accession>A0ABQ7K7W1</accession>
<evidence type="ECO:0000313" key="6">
    <source>
        <dbReference type="EMBL" id="KAG0293122.1"/>
    </source>
</evidence>
<keyword evidence="2" id="KW-0732">Signal</keyword>
<dbReference type="CDD" id="cd06911">
    <property type="entry name" value="VirB9_CagX_TrbG"/>
    <property type="match status" value="1"/>
</dbReference>
<evidence type="ECO:0000256" key="3">
    <source>
        <dbReference type="ARBA" id="ARBA00023136"/>
    </source>
</evidence>
<proteinExistence type="predicted"/>
<protein>
    <submittedName>
        <fullName evidence="6">Uncharacterized protein</fullName>
    </submittedName>
</protein>
<evidence type="ECO:0000259" key="4">
    <source>
        <dbReference type="Pfam" id="PF00263"/>
    </source>
</evidence>
<dbReference type="InterPro" id="IPR004846">
    <property type="entry name" value="T2SS/T3SS_dom"/>
</dbReference>
<dbReference type="InterPro" id="IPR033645">
    <property type="entry name" value="VirB9/CagX/TrbG_C"/>
</dbReference>
<keyword evidence="3" id="KW-0472">Membrane</keyword>
<dbReference type="Proteomes" id="UP001194696">
    <property type="component" value="Unassembled WGS sequence"/>
</dbReference>
<name>A0ABQ7K7W1_9FUNG</name>
<feature type="domain" description="Type II/III secretion system secretin-like" evidence="4">
    <location>
        <begin position="593"/>
        <end position="757"/>
    </location>
</feature>
<keyword evidence="7" id="KW-1185">Reference proteome</keyword>